<accession>A0ACC8EM95</accession>
<keyword evidence="2" id="KW-1185">Reference proteome</keyword>
<reference evidence="1 2" key="1">
    <citation type="journal article" date="2016" name="Nat. Commun.">
        <title>Ectomycorrhizal ecology is imprinted in the genome of the dominant symbiotic fungus Cenococcum geophilum.</title>
        <authorList>
            <consortium name="DOE Joint Genome Institute"/>
            <person name="Peter M."/>
            <person name="Kohler A."/>
            <person name="Ohm R.A."/>
            <person name="Kuo A."/>
            <person name="Krutzmann J."/>
            <person name="Morin E."/>
            <person name="Arend M."/>
            <person name="Barry K.W."/>
            <person name="Binder M."/>
            <person name="Choi C."/>
            <person name="Clum A."/>
            <person name="Copeland A."/>
            <person name="Grisel N."/>
            <person name="Haridas S."/>
            <person name="Kipfer T."/>
            <person name="LaButti K."/>
            <person name="Lindquist E."/>
            <person name="Lipzen A."/>
            <person name="Maire R."/>
            <person name="Meier B."/>
            <person name="Mihaltcheva S."/>
            <person name="Molinier V."/>
            <person name="Murat C."/>
            <person name="Poggeler S."/>
            <person name="Quandt C.A."/>
            <person name="Sperisen C."/>
            <person name="Tritt A."/>
            <person name="Tisserant E."/>
            <person name="Crous P.W."/>
            <person name="Henrissat B."/>
            <person name="Nehls U."/>
            <person name="Egli S."/>
            <person name="Spatafora J.W."/>
            <person name="Grigoriev I.V."/>
            <person name="Martin F.M."/>
        </authorList>
    </citation>
    <scope>NUCLEOTIDE SEQUENCE [LARGE SCALE GENOMIC DNA]</scope>
    <source>
        <strain evidence="1 2">1.58</strain>
    </source>
</reference>
<sequence>MNANEAFSGHSSLHRAPPPSLNLWRCPWPTCSTGLPSIANEVKQHLNNHWSETEAQWIGASKCPWPKCSSRATFKSPGSLRIHLFNIHVTPLVCKYPLCTYTKPFGRQFDLDRHILTAHGDARDHKCPIESCPSSVTGFARKDKLVKHLKEEHENVRCPYNHCFAAVPKFQEETHVQQSHGEYECGIGGCENGRVSRFMLVDLGRHLRRDHGMAYDPVWQLEYCLERSVEKTANPHTSYMCKKWLNCATCSLSDAPKS</sequence>
<proteinExistence type="predicted"/>
<protein>
    <submittedName>
        <fullName evidence="1">Uncharacterized protein</fullName>
    </submittedName>
</protein>
<organism evidence="1 2">
    <name type="scientific">Cenococcum geophilum 1.58</name>
    <dbReference type="NCBI Taxonomy" id="794803"/>
    <lineage>
        <taxon>Eukaryota</taxon>
        <taxon>Fungi</taxon>
        <taxon>Dikarya</taxon>
        <taxon>Ascomycota</taxon>
        <taxon>Pezizomycotina</taxon>
        <taxon>Dothideomycetes</taxon>
        <taxon>Pleosporomycetidae</taxon>
        <taxon>Gloniales</taxon>
        <taxon>Gloniaceae</taxon>
        <taxon>Cenococcum</taxon>
    </lineage>
</organism>
<gene>
    <name evidence="1" type="ORF">K441DRAFT_357116</name>
</gene>
<dbReference type="EMBL" id="KV748261">
    <property type="protein sequence ID" value="OCK87443.1"/>
    <property type="molecule type" value="Genomic_DNA"/>
</dbReference>
<name>A0ACC8EM95_9PEZI</name>
<evidence type="ECO:0000313" key="1">
    <source>
        <dbReference type="EMBL" id="OCK87443.1"/>
    </source>
</evidence>
<dbReference type="Proteomes" id="UP000250078">
    <property type="component" value="Unassembled WGS sequence"/>
</dbReference>
<evidence type="ECO:0000313" key="2">
    <source>
        <dbReference type="Proteomes" id="UP000250078"/>
    </source>
</evidence>